<dbReference type="Gene3D" id="3.40.50.1010">
    <property type="entry name" value="5'-nuclease"/>
    <property type="match status" value="1"/>
</dbReference>
<accession>A0A1F5Q8G5</accession>
<dbReference type="PANTHER" id="PTHR35458">
    <property type="entry name" value="SLR0755 PROTEIN"/>
    <property type="match status" value="1"/>
</dbReference>
<dbReference type="Proteomes" id="UP000177235">
    <property type="component" value="Unassembled WGS sequence"/>
</dbReference>
<gene>
    <name evidence="2" type="ORF">A3J05_04750</name>
</gene>
<dbReference type="GO" id="GO:0004540">
    <property type="term" value="F:RNA nuclease activity"/>
    <property type="evidence" value="ECO:0007669"/>
    <property type="project" value="InterPro"/>
</dbReference>
<name>A0A1F5Q8G5_9BACT</name>
<dbReference type="InterPro" id="IPR021139">
    <property type="entry name" value="NYN"/>
</dbReference>
<dbReference type="InterPro" id="IPR047140">
    <property type="entry name" value="LabA"/>
</dbReference>
<dbReference type="EMBL" id="MFFF01000032">
    <property type="protein sequence ID" value="OGE98479.1"/>
    <property type="molecule type" value="Genomic_DNA"/>
</dbReference>
<sequence length="175" mass="20322">MTKIKAKIYIDGSNVFYTQKKLGWSLDWFKVKELIESQKDIIEWKYYVGLKDGDEKMRGYLKYLNAIGFTAVTKPLKRIRVSDGENHPNSQGGFIYKANFDVEMTADILLDKAKIDEIIIFSGDSDFEYLANKLKDSGRKVIVYASKRTISWELKLASSEVVYLENLERQIKRDK</sequence>
<feature type="domain" description="NYN" evidence="1">
    <location>
        <begin position="6"/>
        <end position="165"/>
    </location>
</feature>
<evidence type="ECO:0000313" key="2">
    <source>
        <dbReference type="EMBL" id="OGE98479.1"/>
    </source>
</evidence>
<dbReference type="Pfam" id="PF01936">
    <property type="entry name" value="NYN"/>
    <property type="match status" value="1"/>
</dbReference>
<comment type="caution">
    <text evidence="2">The sequence shown here is derived from an EMBL/GenBank/DDBJ whole genome shotgun (WGS) entry which is preliminary data.</text>
</comment>
<evidence type="ECO:0000259" key="1">
    <source>
        <dbReference type="Pfam" id="PF01936"/>
    </source>
</evidence>
<evidence type="ECO:0000313" key="3">
    <source>
        <dbReference type="Proteomes" id="UP000177235"/>
    </source>
</evidence>
<organism evidence="2 3">
    <name type="scientific">Candidatus Doudnabacteria bacterium RIFCSPLOWO2_02_FULL_48_13</name>
    <dbReference type="NCBI Taxonomy" id="1817845"/>
    <lineage>
        <taxon>Bacteria</taxon>
        <taxon>Candidatus Doudnaibacteriota</taxon>
    </lineage>
</organism>
<dbReference type="PANTHER" id="PTHR35458:SF2">
    <property type="entry name" value="SLR0755 PROTEIN"/>
    <property type="match status" value="1"/>
</dbReference>
<protein>
    <recommendedName>
        <fullName evidence="1">NYN domain-containing protein</fullName>
    </recommendedName>
</protein>
<proteinExistence type="predicted"/>
<reference evidence="2 3" key="1">
    <citation type="journal article" date="2016" name="Nat. Commun.">
        <title>Thousands of microbial genomes shed light on interconnected biogeochemical processes in an aquifer system.</title>
        <authorList>
            <person name="Anantharaman K."/>
            <person name="Brown C.T."/>
            <person name="Hug L.A."/>
            <person name="Sharon I."/>
            <person name="Castelle C.J."/>
            <person name="Probst A.J."/>
            <person name="Thomas B.C."/>
            <person name="Singh A."/>
            <person name="Wilkins M.J."/>
            <person name="Karaoz U."/>
            <person name="Brodie E.L."/>
            <person name="Williams K.H."/>
            <person name="Hubbard S.S."/>
            <person name="Banfield J.F."/>
        </authorList>
    </citation>
    <scope>NUCLEOTIDE SEQUENCE [LARGE SCALE GENOMIC DNA]</scope>
</reference>
<dbReference type="AlphaFoldDB" id="A0A1F5Q8G5"/>
<dbReference type="CDD" id="cd10911">
    <property type="entry name" value="PIN_LabA"/>
    <property type="match status" value="1"/>
</dbReference>